<protein>
    <submittedName>
        <fullName evidence="2">Uncharacterized protein</fullName>
    </submittedName>
</protein>
<feature type="compositionally biased region" description="Basic and acidic residues" evidence="1">
    <location>
        <begin position="13"/>
        <end position="41"/>
    </location>
</feature>
<evidence type="ECO:0000313" key="2">
    <source>
        <dbReference type="EMBL" id="BAR99714.1"/>
    </source>
</evidence>
<gene>
    <name evidence="2" type="ORF">BV133_2121</name>
</gene>
<evidence type="ECO:0000256" key="1">
    <source>
        <dbReference type="SAM" id="MobiDB-lite"/>
    </source>
</evidence>
<dbReference type="EMBL" id="AP014854">
    <property type="protein sequence ID" value="BAR99714.1"/>
    <property type="molecule type" value="Genomic_DNA"/>
</dbReference>
<organism evidence="2">
    <name type="scientific">Blastochloris viridis</name>
    <name type="common">Rhodopseudomonas viridis</name>
    <dbReference type="NCBI Taxonomy" id="1079"/>
    <lineage>
        <taxon>Bacteria</taxon>
        <taxon>Pseudomonadati</taxon>
        <taxon>Pseudomonadota</taxon>
        <taxon>Alphaproteobacteria</taxon>
        <taxon>Hyphomicrobiales</taxon>
        <taxon>Blastochloridaceae</taxon>
        <taxon>Blastochloris</taxon>
    </lineage>
</organism>
<reference evidence="2" key="1">
    <citation type="journal article" date="2015" name="Genome Announc.">
        <title>Complete Genome Sequence of the Bacteriochlorophyll b-Producing Photosynthetic Bacterium Blastochloris viridis.</title>
        <authorList>
            <person name="Tsukatani Y."/>
            <person name="Hirose Y."/>
            <person name="Harada J."/>
            <person name="Misawa N."/>
            <person name="Mori K."/>
            <person name="Inoue K."/>
            <person name="Tamiaki H."/>
        </authorList>
    </citation>
    <scope>NUCLEOTIDE SEQUENCE [LARGE SCALE GENOMIC DNA]</scope>
    <source>
        <strain evidence="2">DSM 133</strain>
    </source>
</reference>
<sequence>MKGGQNGVAGGMPERERGNDLTDQRARSPEREFLIGRNDRPARIAAPLREVCRHREPSCTKDALSSKTAA</sequence>
<accession>A0A182D2S0</accession>
<feature type="compositionally biased region" description="Gly residues" evidence="1">
    <location>
        <begin position="1"/>
        <end position="10"/>
    </location>
</feature>
<name>A0A182D2S0_BLAVI</name>
<proteinExistence type="predicted"/>
<feature type="region of interest" description="Disordered" evidence="1">
    <location>
        <begin position="1"/>
        <end position="41"/>
    </location>
</feature>
<dbReference type="AlphaFoldDB" id="A0A182D2S0"/>